<reference evidence="3" key="1">
    <citation type="submission" date="2021-01" db="EMBL/GenBank/DDBJ databases">
        <authorList>
            <person name="Corre E."/>
            <person name="Pelletier E."/>
            <person name="Niang G."/>
            <person name="Scheremetjew M."/>
            <person name="Finn R."/>
            <person name="Kale V."/>
            <person name="Holt S."/>
            <person name="Cochrane G."/>
            <person name="Meng A."/>
            <person name="Brown T."/>
            <person name="Cohen L."/>
        </authorList>
    </citation>
    <scope>NUCLEOTIDE SEQUENCE</scope>
    <source>
        <strain evidence="3">CCMP3105</strain>
    </source>
</reference>
<dbReference type="PANTHER" id="PTHR44240:SF10">
    <property type="entry name" value="J DOMAIN-CONTAINING PROTEIN"/>
    <property type="match status" value="1"/>
</dbReference>
<accession>A0A7S4QGA9</accession>
<dbReference type="InterPro" id="IPR001623">
    <property type="entry name" value="DnaJ_domain"/>
</dbReference>
<evidence type="ECO:0000259" key="2">
    <source>
        <dbReference type="PROSITE" id="PS50076"/>
    </source>
</evidence>
<dbReference type="Pfam" id="PF00226">
    <property type="entry name" value="DnaJ"/>
    <property type="match status" value="1"/>
</dbReference>
<dbReference type="PROSITE" id="PS50076">
    <property type="entry name" value="DNAJ_2"/>
    <property type="match status" value="1"/>
</dbReference>
<sequence>MIVRQVDPETQRVRTIVQTEEGRLRAFGENTVASLVSSAEKDAHRWVNDLSDRELRGLVHEVGQRLLSSSRAYQSQQAQLEEMADSANYAYFGLSPEATEKDLDNAYRQLAKKMHPDKNGGTDEAKQRFQCMKERYEKLKARRREESTPSGSDSGEKDEEEGDWSGRSGDPKRREAYDEDEEDEEVRKEREREREQDRKIEYDPTDRQSLHETVWRMLKQFKSLQQGLEEVGKQLRRARSGPVA</sequence>
<dbReference type="Gene3D" id="1.10.287.110">
    <property type="entry name" value="DnaJ domain"/>
    <property type="match status" value="1"/>
</dbReference>
<dbReference type="PRINTS" id="PR00625">
    <property type="entry name" value="JDOMAIN"/>
</dbReference>
<feature type="compositionally biased region" description="Basic and acidic residues" evidence="1">
    <location>
        <begin position="185"/>
        <end position="210"/>
    </location>
</feature>
<dbReference type="InterPro" id="IPR036869">
    <property type="entry name" value="J_dom_sf"/>
</dbReference>
<name>A0A7S4QGA9_9DINO</name>
<dbReference type="EMBL" id="HBNR01028740">
    <property type="protein sequence ID" value="CAE4581935.1"/>
    <property type="molecule type" value="Transcribed_RNA"/>
</dbReference>
<dbReference type="InterPro" id="IPR052276">
    <property type="entry name" value="Diphthamide-biosynth_chaperone"/>
</dbReference>
<feature type="domain" description="J" evidence="2">
    <location>
        <begin position="87"/>
        <end position="181"/>
    </location>
</feature>
<dbReference type="SUPFAM" id="SSF46565">
    <property type="entry name" value="Chaperone J-domain"/>
    <property type="match status" value="1"/>
</dbReference>
<dbReference type="CDD" id="cd06257">
    <property type="entry name" value="DnaJ"/>
    <property type="match status" value="1"/>
</dbReference>
<evidence type="ECO:0000313" key="3">
    <source>
        <dbReference type="EMBL" id="CAE4581935.1"/>
    </source>
</evidence>
<gene>
    <name evidence="3" type="ORF">AMON00008_LOCUS19570</name>
</gene>
<dbReference type="SMART" id="SM00271">
    <property type="entry name" value="DnaJ"/>
    <property type="match status" value="1"/>
</dbReference>
<feature type="region of interest" description="Disordered" evidence="1">
    <location>
        <begin position="138"/>
        <end position="210"/>
    </location>
</feature>
<organism evidence="3">
    <name type="scientific">Alexandrium monilatum</name>
    <dbReference type="NCBI Taxonomy" id="311494"/>
    <lineage>
        <taxon>Eukaryota</taxon>
        <taxon>Sar</taxon>
        <taxon>Alveolata</taxon>
        <taxon>Dinophyceae</taxon>
        <taxon>Gonyaulacales</taxon>
        <taxon>Pyrocystaceae</taxon>
        <taxon>Alexandrium</taxon>
    </lineage>
</organism>
<proteinExistence type="predicted"/>
<protein>
    <recommendedName>
        <fullName evidence="2">J domain-containing protein</fullName>
    </recommendedName>
</protein>
<feature type="compositionally biased region" description="Basic and acidic residues" evidence="1">
    <location>
        <begin position="138"/>
        <end position="147"/>
    </location>
</feature>
<dbReference type="AlphaFoldDB" id="A0A7S4QGA9"/>
<dbReference type="PANTHER" id="PTHR44240">
    <property type="entry name" value="DNAJ DOMAIN (PROKARYOTIC HEAT SHOCK PROTEIN)-RELATED"/>
    <property type="match status" value="1"/>
</dbReference>
<evidence type="ECO:0000256" key="1">
    <source>
        <dbReference type="SAM" id="MobiDB-lite"/>
    </source>
</evidence>